<dbReference type="EMBL" id="MIQH01000567">
    <property type="protein sequence ID" value="OIR24664.1"/>
    <property type="molecule type" value="Genomic_DNA"/>
</dbReference>
<sequence length="71" mass="7877">MSGVVAIPFFGQGVIAIKHGAKAASINRIFDKYLKSKGLDAHKIKQYHLGRGDIAKYNLYVGKNTREVLIF</sequence>
<protein>
    <submittedName>
        <fullName evidence="1">Uncharacterized protein</fullName>
    </submittedName>
</protein>
<proteinExistence type="predicted"/>
<reference evidence="2" key="1">
    <citation type="submission" date="2016-09" db="EMBL/GenBank/DDBJ databases">
        <title>Genome Sequence of Bathymodiolus thermophilus sulfur-oxidizing gill endosymbiont.</title>
        <authorList>
            <person name="Ponnudurai R."/>
            <person name="Kleiner M."/>
            <person name="Sayavedra L."/>
            <person name="Thuermer A."/>
            <person name="Felbeck H."/>
            <person name="Schlueter R."/>
            <person name="Schweder T."/>
            <person name="Markert S."/>
        </authorList>
    </citation>
    <scope>NUCLEOTIDE SEQUENCE [LARGE SCALE GENOMIC DNA]</scope>
    <source>
        <strain evidence="2">BAT/CrabSpa'14</strain>
    </source>
</reference>
<dbReference type="Proteomes" id="UP000182798">
    <property type="component" value="Unassembled WGS sequence"/>
</dbReference>
<accession>A0A1J5TV30</accession>
<evidence type="ECO:0000313" key="2">
    <source>
        <dbReference type="Proteomes" id="UP000182798"/>
    </source>
</evidence>
<organism evidence="1 2">
    <name type="scientific">Bathymodiolus thermophilus thioautotrophic gill symbiont</name>
    <dbReference type="NCBI Taxonomy" id="2360"/>
    <lineage>
        <taxon>Bacteria</taxon>
        <taxon>Pseudomonadati</taxon>
        <taxon>Pseudomonadota</taxon>
        <taxon>Gammaproteobacteria</taxon>
        <taxon>sulfur-oxidizing symbionts</taxon>
    </lineage>
</organism>
<dbReference type="AlphaFoldDB" id="A0A1J5TV30"/>
<name>A0A1J5TV30_9GAMM</name>
<comment type="caution">
    <text evidence="1">The sequence shown here is derived from an EMBL/GenBank/DDBJ whole genome shotgun (WGS) entry which is preliminary data.</text>
</comment>
<evidence type="ECO:0000313" key="1">
    <source>
        <dbReference type="EMBL" id="OIR24664.1"/>
    </source>
</evidence>
<gene>
    <name evidence="1" type="ORF">BGC33_04215</name>
</gene>